<evidence type="ECO:0000313" key="4">
    <source>
        <dbReference type="EMBL" id="AHH21642.1"/>
    </source>
</evidence>
<dbReference type="InterPro" id="IPR036291">
    <property type="entry name" value="NAD(P)-bd_dom_sf"/>
</dbReference>
<evidence type="ECO:0000313" key="5">
    <source>
        <dbReference type="Proteomes" id="UP000019150"/>
    </source>
</evidence>
<dbReference type="SUPFAM" id="SSF51735">
    <property type="entry name" value="NAD(P)-binding Rossmann-fold domains"/>
    <property type="match status" value="1"/>
</dbReference>
<dbReference type="RefSeq" id="WP_025352941.1">
    <property type="nucleotide sequence ID" value="NZ_CP006850.1"/>
</dbReference>
<protein>
    <submittedName>
        <fullName evidence="4">Putative oxidoreductase, SDR family</fullName>
    </submittedName>
</protein>
<gene>
    <name evidence="4" type="ORF">NONO_c68750</name>
</gene>
<sequence>MRALVTGASAGIGRAFAIALAAEGYSVTAVARGEDGLRRLVAGLGPHHDCLAADLTTRTGMQETAELAGSGAYSLLVNNAGTATHGDFAESSLESALTTIDLNCRAVTTLAHSFLSAAAPGSALVNVSSTLGHSPKPGLGVYSASKAFVTALSETLWQEQKSRGVHVMALCPGITATAAQAASDAPSWLVQTPEEVVTRARKALSGKDGPVVLTSPANYLFAATLRLLPRRAALALLAEQGES</sequence>
<accession>W5TQW8</accession>
<dbReference type="PATRIC" id="fig|1415166.3.peg.7061"/>
<keyword evidence="2" id="KW-0560">Oxidoreductase</keyword>
<evidence type="ECO:0000256" key="2">
    <source>
        <dbReference type="ARBA" id="ARBA00023002"/>
    </source>
</evidence>
<dbReference type="CDD" id="cd05233">
    <property type="entry name" value="SDR_c"/>
    <property type="match status" value="1"/>
</dbReference>
<dbReference type="EMBL" id="CP006850">
    <property type="protein sequence ID" value="AHH21642.1"/>
    <property type="molecule type" value="Genomic_DNA"/>
</dbReference>
<dbReference type="STRING" id="1415166.NONO_c68750"/>
<dbReference type="GO" id="GO:0016491">
    <property type="term" value="F:oxidoreductase activity"/>
    <property type="evidence" value="ECO:0007669"/>
    <property type="project" value="UniProtKB-KW"/>
</dbReference>
<evidence type="ECO:0000256" key="3">
    <source>
        <dbReference type="RuleBase" id="RU000363"/>
    </source>
</evidence>
<keyword evidence="5" id="KW-1185">Reference proteome</keyword>
<comment type="similarity">
    <text evidence="1 3">Belongs to the short-chain dehydrogenases/reductases (SDR) family.</text>
</comment>
<organism evidence="4 5">
    <name type="scientific">Nocardia nova SH22a</name>
    <dbReference type="NCBI Taxonomy" id="1415166"/>
    <lineage>
        <taxon>Bacteria</taxon>
        <taxon>Bacillati</taxon>
        <taxon>Actinomycetota</taxon>
        <taxon>Actinomycetes</taxon>
        <taxon>Mycobacteriales</taxon>
        <taxon>Nocardiaceae</taxon>
        <taxon>Nocardia</taxon>
    </lineage>
</organism>
<dbReference type="Pfam" id="PF00106">
    <property type="entry name" value="adh_short"/>
    <property type="match status" value="1"/>
</dbReference>
<proteinExistence type="inferred from homology"/>
<dbReference type="eggNOG" id="COG0300">
    <property type="taxonomic scope" value="Bacteria"/>
</dbReference>
<dbReference type="Proteomes" id="UP000019150">
    <property type="component" value="Chromosome"/>
</dbReference>
<dbReference type="InterPro" id="IPR002347">
    <property type="entry name" value="SDR_fam"/>
</dbReference>
<name>W5TQW8_9NOCA</name>
<dbReference type="Gene3D" id="3.40.50.720">
    <property type="entry name" value="NAD(P)-binding Rossmann-like Domain"/>
    <property type="match status" value="1"/>
</dbReference>
<dbReference type="PRINTS" id="PR00080">
    <property type="entry name" value="SDRFAMILY"/>
</dbReference>
<dbReference type="HOGENOM" id="CLU_010194_2_1_11"/>
<dbReference type="AlphaFoldDB" id="W5TQW8"/>
<evidence type="ECO:0000256" key="1">
    <source>
        <dbReference type="ARBA" id="ARBA00006484"/>
    </source>
</evidence>
<dbReference type="PRINTS" id="PR00081">
    <property type="entry name" value="GDHRDH"/>
</dbReference>
<reference evidence="4 5" key="1">
    <citation type="journal article" date="2014" name="Appl. Environ. Microbiol.">
        <title>Insights into the Microbial Degradation of Rubber and Gutta-Percha by Analysis of the Complete Genome of Nocardia nova SH22a.</title>
        <authorList>
            <person name="Luo Q."/>
            <person name="Hiessl S."/>
            <person name="Poehlein A."/>
            <person name="Daniel R."/>
            <person name="Steinbuchel A."/>
        </authorList>
    </citation>
    <scope>NUCLEOTIDE SEQUENCE [LARGE SCALE GENOMIC DNA]</scope>
    <source>
        <strain evidence="4">SH22a</strain>
    </source>
</reference>
<dbReference type="PANTHER" id="PTHR43086:SF3">
    <property type="entry name" value="NADP-DEPENDENT 3-HYDROXY ACID DEHYDROGENASE YDFG"/>
    <property type="match status" value="1"/>
</dbReference>
<dbReference type="PANTHER" id="PTHR43086">
    <property type="entry name" value="VERY-LONG-CHAIN 3-OXOOACYL-COA REDUCTASE"/>
    <property type="match status" value="1"/>
</dbReference>
<dbReference type="KEGG" id="nno:NONO_c68750"/>